<dbReference type="RefSeq" id="WP_021594676.1">
    <property type="nucleotide sequence ID" value="NZ_CP083237.1"/>
</dbReference>
<evidence type="ECO:0008006" key="4">
    <source>
        <dbReference type="Google" id="ProtNLM"/>
    </source>
</evidence>
<keyword evidence="1" id="KW-1133">Transmembrane helix</keyword>
<evidence type="ECO:0000313" key="2">
    <source>
        <dbReference type="EMBL" id="SFN95933.1"/>
    </source>
</evidence>
<proteinExistence type="predicted"/>
<keyword evidence="3" id="KW-1185">Reference proteome</keyword>
<keyword evidence="1" id="KW-0812">Transmembrane</keyword>
<keyword evidence="1" id="KW-0472">Membrane</keyword>
<dbReference type="InParanoid" id="A0A1I5D9Q8"/>
<dbReference type="STRING" id="1993.SAMN04489713_103552"/>
<dbReference type="Proteomes" id="UP000183413">
    <property type="component" value="Unassembled WGS sequence"/>
</dbReference>
<dbReference type="EMBL" id="FOVH01000003">
    <property type="protein sequence ID" value="SFN95933.1"/>
    <property type="molecule type" value="Genomic_DNA"/>
</dbReference>
<name>A0A1I5D9Q8_9ACTN</name>
<dbReference type="GeneID" id="99651216"/>
<evidence type="ECO:0000256" key="1">
    <source>
        <dbReference type="SAM" id="Phobius"/>
    </source>
</evidence>
<evidence type="ECO:0000313" key="3">
    <source>
        <dbReference type="Proteomes" id="UP000183413"/>
    </source>
</evidence>
<protein>
    <recommendedName>
        <fullName evidence="4">Pilus assembly protein Flp/PilA</fullName>
    </recommendedName>
</protein>
<accession>A0A1I5D9Q8</accession>
<dbReference type="AlphaFoldDB" id="A0A1I5D9Q8"/>
<sequence>MNPMIPLFVTLQTFVQDRVEQLKERHDRGASALEYGALIIVAALIVGILYTAINTTVRTKITEAITSLFSPGGGAST</sequence>
<organism evidence="2 3">
    <name type="scientific">Actinomadura madurae</name>
    <dbReference type="NCBI Taxonomy" id="1993"/>
    <lineage>
        <taxon>Bacteria</taxon>
        <taxon>Bacillati</taxon>
        <taxon>Actinomycetota</taxon>
        <taxon>Actinomycetes</taxon>
        <taxon>Streptosporangiales</taxon>
        <taxon>Thermomonosporaceae</taxon>
        <taxon>Actinomadura</taxon>
    </lineage>
</organism>
<feature type="transmembrane region" description="Helical" evidence="1">
    <location>
        <begin position="35"/>
        <end position="53"/>
    </location>
</feature>
<reference evidence="2 3" key="1">
    <citation type="submission" date="2016-10" db="EMBL/GenBank/DDBJ databases">
        <authorList>
            <person name="de Groot N.N."/>
        </authorList>
    </citation>
    <scope>NUCLEOTIDE SEQUENCE [LARGE SCALE GENOMIC DNA]</scope>
    <source>
        <strain evidence="2 3">DSM 43067</strain>
    </source>
</reference>
<gene>
    <name evidence="2" type="ORF">SAMN04489713_103552</name>
</gene>